<evidence type="ECO:0000313" key="1">
    <source>
        <dbReference type="EMBL" id="EGT32012.1"/>
    </source>
</evidence>
<dbReference type="EMBL" id="GL379892">
    <property type="protein sequence ID" value="EGT32012.1"/>
    <property type="molecule type" value="Genomic_DNA"/>
</dbReference>
<organism evidence="2">
    <name type="scientific">Caenorhabditis brenneri</name>
    <name type="common">Nematode worm</name>
    <dbReference type="NCBI Taxonomy" id="135651"/>
    <lineage>
        <taxon>Eukaryota</taxon>
        <taxon>Metazoa</taxon>
        <taxon>Ecdysozoa</taxon>
        <taxon>Nematoda</taxon>
        <taxon>Chromadorea</taxon>
        <taxon>Rhabditida</taxon>
        <taxon>Rhabditina</taxon>
        <taxon>Rhabditomorpha</taxon>
        <taxon>Rhabditoidea</taxon>
        <taxon>Rhabditidae</taxon>
        <taxon>Peloderinae</taxon>
        <taxon>Caenorhabditis</taxon>
    </lineage>
</organism>
<dbReference type="OMA" id="HAYLICE"/>
<dbReference type="OrthoDB" id="10643146at2759"/>
<reference evidence="2" key="1">
    <citation type="submission" date="2011-07" db="EMBL/GenBank/DDBJ databases">
        <authorList>
            <consortium name="Caenorhabditis brenneri Sequencing and Analysis Consortium"/>
            <person name="Wilson R.K."/>
        </authorList>
    </citation>
    <scope>NUCLEOTIDE SEQUENCE [LARGE SCALE GENOMIC DNA]</scope>
    <source>
        <strain evidence="2">PB2801</strain>
    </source>
</reference>
<dbReference type="AlphaFoldDB" id="G0NIV6"/>
<keyword evidence="2" id="KW-1185">Reference proteome</keyword>
<sequence length="280" mass="32659">MSKRSKYGYNGVAEFKNFERRLAAGEFPTELISLIRAHGWFVLVPLQHYLCVFLLRYITLKVREQLNQVYPYISCRTKPEHKVRAFFKIKAKSSTLSHETERNTYLEWDEGVSGPSISIQKILNPKNGYLKNGVLSVEYGFQIDAFKDDGIWNFDFLKKMFDSKGGHNTVTCYHYRSNSRLIFHCPEQLLKFHSLSEEADIFVPFPDVFVEDCLQIAHGVRIRISASRCLVYAEIGREMGMMNVVHYCDRMYVQNYPDKRDLKKAIKLNMRQSVPQIMGL</sequence>
<dbReference type="eggNOG" id="ENOG502TJU5">
    <property type="taxonomic scope" value="Eukaryota"/>
</dbReference>
<gene>
    <name evidence="1" type="ORF">CAEBREN_21238</name>
</gene>
<dbReference type="HOGENOM" id="CLU_075906_0_0_1"/>
<name>G0NIV6_CAEBE</name>
<protein>
    <submittedName>
        <fullName evidence="1">Uncharacterized protein</fullName>
    </submittedName>
</protein>
<dbReference type="InParanoid" id="G0NIV6"/>
<proteinExistence type="predicted"/>
<dbReference type="Proteomes" id="UP000008068">
    <property type="component" value="Unassembled WGS sequence"/>
</dbReference>
<accession>G0NIV6</accession>
<evidence type="ECO:0000313" key="2">
    <source>
        <dbReference type="Proteomes" id="UP000008068"/>
    </source>
</evidence>